<evidence type="ECO:0000256" key="4">
    <source>
        <dbReference type="ARBA" id="ARBA00022801"/>
    </source>
</evidence>
<keyword evidence="6" id="KW-0482">Metalloprotease</keyword>
<dbReference type="PROSITE" id="PS51885">
    <property type="entry name" value="NEPRILYSIN"/>
    <property type="match status" value="1"/>
</dbReference>
<dbReference type="InterPro" id="IPR042089">
    <property type="entry name" value="Peptidase_M13_dom_2"/>
</dbReference>
<dbReference type="InterPro" id="IPR008753">
    <property type="entry name" value="Peptidase_M13_N"/>
</dbReference>
<proteinExistence type="predicted"/>
<dbReference type="Pfam" id="PF05649">
    <property type="entry name" value="Peptidase_M13_N"/>
    <property type="match status" value="1"/>
</dbReference>
<keyword evidence="5" id="KW-0862">Zinc</keyword>
<name>A0A6C0IU07_9ZZZZ</name>
<accession>A0A6C0IU07</accession>
<keyword evidence="3" id="KW-0479">Metal-binding</keyword>
<dbReference type="GO" id="GO:0046872">
    <property type="term" value="F:metal ion binding"/>
    <property type="evidence" value="ECO:0007669"/>
    <property type="project" value="UniProtKB-KW"/>
</dbReference>
<feature type="domain" description="Peptidase M13 N-terminal" evidence="8">
    <location>
        <begin position="86"/>
        <end position="478"/>
    </location>
</feature>
<dbReference type="InterPro" id="IPR018497">
    <property type="entry name" value="Peptidase_M13_C"/>
</dbReference>
<evidence type="ECO:0000256" key="5">
    <source>
        <dbReference type="ARBA" id="ARBA00022833"/>
    </source>
</evidence>
<dbReference type="SUPFAM" id="SSF55486">
    <property type="entry name" value="Metalloproteases ('zincins'), catalytic domain"/>
    <property type="match status" value="1"/>
</dbReference>
<comment type="cofactor">
    <cofactor evidence="1">
        <name>Zn(2+)</name>
        <dbReference type="ChEBI" id="CHEBI:29105"/>
    </cofactor>
</comment>
<dbReference type="PANTHER" id="PTHR11733:SF133">
    <property type="entry name" value="PHOSPHATE-REGULATING NEUTRAL ENDOPEPTIDASE PHEX"/>
    <property type="match status" value="1"/>
</dbReference>
<dbReference type="PANTHER" id="PTHR11733">
    <property type="entry name" value="ZINC METALLOPROTEASE FAMILY M13 NEPRILYSIN-RELATED"/>
    <property type="match status" value="1"/>
</dbReference>
<evidence type="ECO:0000259" key="7">
    <source>
        <dbReference type="Pfam" id="PF01431"/>
    </source>
</evidence>
<organism evidence="9">
    <name type="scientific">viral metagenome</name>
    <dbReference type="NCBI Taxonomy" id="1070528"/>
    <lineage>
        <taxon>unclassified sequences</taxon>
        <taxon>metagenomes</taxon>
        <taxon>organismal metagenomes</taxon>
    </lineage>
</organism>
<keyword evidence="4" id="KW-0378">Hydrolase</keyword>
<keyword evidence="2" id="KW-0645">Protease</keyword>
<dbReference type="InterPro" id="IPR024079">
    <property type="entry name" value="MetalloPept_cat_dom_sf"/>
</dbReference>
<evidence type="ECO:0000256" key="1">
    <source>
        <dbReference type="ARBA" id="ARBA00001947"/>
    </source>
</evidence>
<dbReference type="Gene3D" id="1.10.1380.10">
    <property type="entry name" value="Neutral endopeptidase , domain2"/>
    <property type="match status" value="1"/>
</dbReference>
<dbReference type="GO" id="GO:0005886">
    <property type="term" value="C:plasma membrane"/>
    <property type="evidence" value="ECO:0007669"/>
    <property type="project" value="TreeGrafter"/>
</dbReference>
<evidence type="ECO:0000256" key="3">
    <source>
        <dbReference type="ARBA" id="ARBA00022723"/>
    </source>
</evidence>
<evidence type="ECO:0000256" key="2">
    <source>
        <dbReference type="ARBA" id="ARBA00022670"/>
    </source>
</evidence>
<dbReference type="GO" id="GO:0016485">
    <property type="term" value="P:protein processing"/>
    <property type="evidence" value="ECO:0007669"/>
    <property type="project" value="TreeGrafter"/>
</dbReference>
<reference evidence="9" key="1">
    <citation type="journal article" date="2020" name="Nature">
        <title>Giant virus diversity and host interactions through global metagenomics.</title>
        <authorList>
            <person name="Schulz F."/>
            <person name="Roux S."/>
            <person name="Paez-Espino D."/>
            <person name="Jungbluth S."/>
            <person name="Walsh D.A."/>
            <person name="Denef V.J."/>
            <person name="McMahon K.D."/>
            <person name="Konstantinidis K.T."/>
            <person name="Eloe-Fadrosh E.A."/>
            <person name="Kyrpides N.C."/>
            <person name="Woyke T."/>
        </authorList>
    </citation>
    <scope>NUCLEOTIDE SEQUENCE</scope>
    <source>
        <strain evidence="9">GVMAG-M-3300024301-20</strain>
    </source>
</reference>
<evidence type="ECO:0000259" key="8">
    <source>
        <dbReference type="Pfam" id="PF05649"/>
    </source>
</evidence>
<dbReference type="Pfam" id="PF01431">
    <property type="entry name" value="Peptidase_M13"/>
    <property type="match status" value="1"/>
</dbReference>
<dbReference type="EMBL" id="MN740247">
    <property type="protein sequence ID" value="QHT95896.1"/>
    <property type="molecule type" value="Genomic_DNA"/>
</dbReference>
<evidence type="ECO:0000313" key="9">
    <source>
        <dbReference type="EMBL" id="QHT95896.1"/>
    </source>
</evidence>
<protein>
    <recommendedName>
        <fullName evidence="10">Peptidase M13 C-terminal domain-containing protein</fullName>
    </recommendedName>
</protein>
<dbReference type="InterPro" id="IPR000718">
    <property type="entry name" value="Peptidase_M13"/>
</dbReference>
<dbReference type="GO" id="GO:0004222">
    <property type="term" value="F:metalloendopeptidase activity"/>
    <property type="evidence" value="ECO:0007669"/>
    <property type="project" value="InterPro"/>
</dbReference>
<sequence>MKKHTKKRNKIYRKKSRKFNKTNKTNSGFTKNILGANQSILTDKTKPVLEIISETQSKPVNDELNRNIESYFKMPFTKKNMNLQKNDFFSYINETWLDELKLDEQLKYLTKIDDFRITQYKVLEELGDIITTYTTNHNTILSNEINNFHKSALTFNPVSSSKEYLKNTIKYIDELREDKHNLWKMLAYINKNELTNKMGPFSWEMAPDKKDATRCINYLEPHTFAVFDISIYYNDSNFNTKQKQLYSSRYKTFFMKYLNSLFRNVLPEKERARVKAIDTFDVGKLFFEALTKTEPSIKEDTNNYYNVIRADEAYNKYGFDWIQYCKELGYKDDAIPEFFVTSNVNYFKFCTELLLNEWNSEKWRSFWIWLVARYVARLTDKWHPIYYQFYGKVVKGMEQSIRRSESQIATIMTAYAFNPILNNEYIAHAYNEDNIVYAKNLAYDLKQIFINKIRRNTWLQPKTCSYAEFKLDKLEMYLGTEKLVYTNENLPLLNFNPNEFLDNMLKLIAWRHTQYIKQNRDTIQTMAVGDWTQYPLQITNLASYIVNAQYVPHKNALYVSNAYLQKPFINLETHGTQYNLAYLGFTIAHELSHSLDDLGSKYDYKGDLTNWWQKKDQSKFKLIQDEIIAQYEVFAKYDGLEYDATLTIGEDIADISGLNICEEYLRDYCIANKYTPVINFQYFRMFYAYFAYQMRQKIRKPSVKYELITNPHPIDKYRTNVTLSRSPFFRAMFNIVDGDHMYWDNKTGIWD</sequence>
<evidence type="ECO:0008006" key="10">
    <source>
        <dbReference type="Google" id="ProtNLM"/>
    </source>
</evidence>
<dbReference type="Gene3D" id="3.40.390.10">
    <property type="entry name" value="Collagenase (Catalytic Domain)"/>
    <property type="match status" value="1"/>
</dbReference>
<feature type="domain" description="Peptidase M13 C-terminal" evidence="7">
    <location>
        <begin position="547"/>
        <end position="746"/>
    </location>
</feature>
<evidence type="ECO:0000256" key="6">
    <source>
        <dbReference type="ARBA" id="ARBA00023049"/>
    </source>
</evidence>
<dbReference type="AlphaFoldDB" id="A0A6C0IU07"/>